<dbReference type="GO" id="GO:0004142">
    <property type="term" value="F:diacylglycerol cholinephosphotransferase activity"/>
    <property type="evidence" value="ECO:0007669"/>
    <property type="project" value="TreeGrafter"/>
</dbReference>
<evidence type="ECO:0000256" key="2">
    <source>
        <dbReference type="ARBA" id="ARBA00010441"/>
    </source>
</evidence>
<keyword evidence="7" id="KW-0812">Transmembrane</keyword>
<comment type="similarity">
    <text evidence="2 5">Belongs to the CDP-alcohol phosphatidyltransferase class-I family.</text>
</comment>
<evidence type="ECO:0000256" key="4">
    <source>
        <dbReference type="ARBA" id="ARBA00023136"/>
    </source>
</evidence>
<proteinExistence type="inferred from homology"/>
<evidence type="ECO:0000313" key="9">
    <source>
        <dbReference type="WBParaSite" id="TREG1_44680.1"/>
    </source>
</evidence>
<dbReference type="GO" id="GO:0004307">
    <property type="term" value="F:ethanolaminephosphotransferase activity"/>
    <property type="evidence" value="ECO:0007669"/>
    <property type="project" value="TreeGrafter"/>
</dbReference>
<reference evidence="9" key="2">
    <citation type="submission" date="2023-11" db="UniProtKB">
        <authorList>
            <consortium name="WormBaseParasite"/>
        </authorList>
    </citation>
    <scope>IDENTIFICATION</scope>
</reference>
<evidence type="ECO:0000256" key="1">
    <source>
        <dbReference type="ARBA" id="ARBA00004370"/>
    </source>
</evidence>
<feature type="transmembrane region" description="Helical" evidence="7">
    <location>
        <begin position="139"/>
        <end position="157"/>
    </location>
</feature>
<dbReference type="AlphaFoldDB" id="A0AA85JPC9"/>
<dbReference type="PANTHER" id="PTHR10414">
    <property type="entry name" value="ETHANOLAMINEPHOSPHOTRANSFERASE"/>
    <property type="match status" value="1"/>
</dbReference>
<feature type="transmembrane region" description="Helical" evidence="7">
    <location>
        <begin position="331"/>
        <end position="350"/>
    </location>
</feature>
<dbReference type="InterPro" id="IPR000462">
    <property type="entry name" value="CDP-OH_P_trans"/>
</dbReference>
<feature type="transmembrane region" description="Helical" evidence="7">
    <location>
        <begin position="210"/>
        <end position="230"/>
    </location>
</feature>
<protein>
    <recommendedName>
        <fullName evidence="10">Cholinephosphotransferase 1</fullName>
    </recommendedName>
</protein>
<feature type="transmembrane region" description="Helical" evidence="7">
    <location>
        <begin position="272"/>
        <end position="292"/>
    </location>
</feature>
<dbReference type="WBParaSite" id="TREG1_44680.1">
    <property type="protein sequence ID" value="TREG1_44680.1"/>
    <property type="gene ID" value="TREG1_44680"/>
</dbReference>
<feature type="transmembrane region" description="Helical" evidence="7">
    <location>
        <begin position="304"/>
        <end position="325"/>
    </location>
</feature>
<comment type="subcellular location">
    <subcellularLocation>
        <location evidence="1">Membrane</location>
    </subcellularLocation>
</comment>
<dbReference type="InterPro" id="IPR014472">
    <property type="entry name" value="CHOPT"/>
</dbReference>
<name>A0AA85JPC9_TRIRE</name>
<feature type="transmembrane region" description="Helical" evidence="7">
    <location>
        <begin position="178"/>
        <end position="198"/>
    </location>
</feature>
<dbReference type="InterPro" id="IPR043130">
    <property type="entry name" value="CDP-OH_PTrfase_TM_dom"/>
</dbReference>
<dbReference type="InterPro" id="IPR048254">
    <property type="entry name" value="CDP_ALCOHOL_P_TRANSF_CS"/>
</dbReference>
<keyword evidence="7" id="KW-1133">Transmembrane helix</keyword>
<feature type="region of interest" description="Disordered" evidence="6">
    <location>
        <begin position="378"/>
        <end position="408"/>
    </location>
</feature>
<evidence type="ECO:0008006" key="10">
    <source>
        <dbReference type="Google" id="ProtNLM"/>
    </source>
</evidence>
<evidence type="ECO:0000313" key="8">
    <source>
        <dbReference type="Proteomes" id="UP000050795"/>
    </source>
</evidence>
<keyword evidence="4 7" id="KW-0472">Membrane</keyword>
<evidence type="ECO:0000256" key="5">
    <source>
        <dbReference type="RuleBase" id="RU003750"/>
    </source>
</evidence>
<feature type="transmembrane region" description="Helical" evidence="7">
    <location>
        <begin position="242"/>
        <end position="266"/>
    </location>
</feature>
<dbReference type="GO" id="GO:0005794">
    <property type="term" value="C:Golgi apparatus"/>
    <property type="evidence" value="ECO:0007669"/>
    <property type="project" value="TreeGrafter"/>
</dbReference>
<feature type="compositionally biased region" description="Basic residues" evidence="6">
    <location>
        <begin position="396"/>
        <end position="408"/>
    </location>
</feature>
<dbReference type="Gene3D" id="1.20.120.1760">
    <property type="match status" value="1"/>
</dbReference>
<evidence type="ECO:0000256" key="6">
    <source>
        <dbReference type="SAM" id="MobiDB-lite"/>
    </source>
</evidence>
<evidence type="ECO:0000256" key="7">
    <source>
        <dbReference type="SAM" id="Phobius"/>
    </source>
</evidence>
<keyword evidence="8" id="KW-1185">Reference proteome</keyword>
<reference evidence="8" key="1">
    <citation type="submission" date="2022-06" db="EMBL/GenBank/DDBJ databases">
        <authorList>
            <person name="Berger JAMES D."/>
            <person name="Berger JAMES D."/>
        </authorList>
    </citation>
    <scope>NUCLEOTIDE SEQUENCE [LARGE SCALE GENOMIC DNA]</scope>
</reference>
<sequence length="408" mass="45450">MAPWRTSKSLSKDQLNRLLEHKYHCEGGSICDSIFKDFWLKSSLYVPSYIAPNTLTLIGLLANLFSICLLLIYGAGPITSLLFAVCVFIYQTLDALDGLHARRTGSSSQLGELFDHGCDAISTCVLPIGYFITLGFNDWPVLMFIQYFCIQCLFYLAHWRCYVTGILSFDRVGVTEGLIIGMLASMITSMFGSSFWSIKDPIFSIELRVIQFLAFSAFMLLIIVQFGGTISKGGCGKYGATIANTSILFPFCPLAFSVGLAVVVAVNSPINLYHQSPFIFLLTFGFIVVKVSQRLVIAHMTKSSINLFDTVMLGAALLLVNQYFSCPFNEFVILCLAMIFGFVNVILYDADICVQLADFLNIYIFRVGRPVNTRQNAAKNPSVNSSIHHHQDNAHRHSNRGRNNPQHK</sequence>
<feature type="transmembrane region" description="Helical" evidence="7">
    <location>
        <begin position="44"/>
        <end position="65"/>
    </location>
</feature>
<dbReference type="Proteomes" id="UP000050795">
    <property type="component" value="Unassembled WGS sequence"/>
</dbReference>
<accession>A0AA85JPC9</accession>
<dbReference type="GO" id="GO:0005789">
    <property type="term" value="C:endoplasmic reticulum membrane"/>
    <property type="evidence" value="ECO:0007669"/>
    <property type="project" value="TreeGrafter"/>
</dbReference>
<evidence type="ECO:0000256" key="3">
    <source>
        <dbReference type="ARBA" id="ARBA00022679"/>
    </source>
</evidence>
<dbReference type="PROSITE" id="PS00379">
    <property type="entry name" value="CDP_ALCOHOL_P_TRANSF"/>
    <property type="match status" value="1"/>
</dbReference>
<dbReference type="PIRSF" id="PIRSF015665">
    <property type="entry name" value="CHOPT"/>
    <property type="match status" value="1"/>
</dbReference>
<dbReference type="GO" id="GO:0006646">
    <property type="term" value="P:phosphatidylethanolamine biosynthetic process"/>
    <property type="evidence" value="ECO:0007669"/>
    <property type="project" value="TreeGrafter"/>
</dbReference>
<organism evidence="8 9">
    <name type="scientific">Trichobilharzia regenti</name>
    <name type="common">Nasal bird schistosome</name>
    <dbReference type="NCBI Taxonomy" id="157069"/>
    <lineage>
        <taxon>Eukaryota</taxon>
        <taxon>Metazoa</taxon>
        <taxon>Spiralia</taxon>
        <taxon>Lophotrochozoa</taxon>
        <taxon>Platyhelminthes</taxon>
        <taxon>Trematoda</taxon>
        <taxon>Digenea</taxon>
        <taxon>Strigeidida</taxon>
        <taxon>Schistosomatoidea</taxon>
        <taxon>Schistosomatidae</taxon>
        <taxon>Trichobilharzia</taxon>
    </lineage>
</organism>
<keyword evidence="3 5" id="KW-0808">Transferase</keyword>
<dbReference type="PANTHER" id="PTHR10414:SF37">
    <property type="entry name" value="BB IN A BOXCAR, ISOFORM C"/>
    <property type="match status" value="1"/>
</dbReference>
<feature type="transmembrane region" description="Helical" evidence="7">
    <location>
        <begin position="71"/>
        <end position="93"/>
    </location>
</feature>
<dbReference type="Pfam" id="PF01066">
    <property type="entry name" value="CDP-OH_P_transf"/>
    <property type="match status" value="1"/>
</dbReference>